<dbReference type="Proteomes" id="UP000304947">
    <property type="component" value="Unassembled WGS sequence"/>
</dbReference>
<organism evidence="2 3">
    <name type="scientific">Aureobasidium pullulans</name>
    <name type="common">Black yeast</name>
    <name type="synonym">Pullularia pullulans</name>
    <dbReference type="NCBI Taxonomy" id="5580"/>
    <lineage>
        <taxon>Eukaryota</taxon>
        <taxon>Fungi</taxon>
        <taxon>Dikarya</taxon>
        <taxon>Ascomycota</taxon>
        <taxon>Pezizomycotina</taxon>
        <taxon>Dothideomycetes</taxon>
        <taxon>Dothideomycetidae</taxon>
        <taxon>Dothideales</taxon>
        <taxon>Saccotheciaceae</taxon>
        <taxon>Aureobasidium</taxon>
    </lineage>
</organism>
<proteinExistence type="predicted"/>
<dbReference type="PANTHER" id="PTHR36578:SF1">
    <property type="entry name" value="APPLE DOMAIN-CONTAINING PROTEIN"/>
    <property type="match status" value="1"/>
</dbReference>
<gene>
    <name evidence="2" type="ORF">D6C83_00856</name>
</gene>
<name>A0A4T0EE08_AURPU</name>
<evidence type="ECO:0000256" key="1">
    <source>
        <dbReference type="SAM" id="SignalP"/>
    </source>
</evidence>
<dbReference type="AlphaFoldDB" id="A0A4T0EE08"/>
<comment type="caution">
    <text evidence="2">The sequence shown here is derived from an EMBL/GenBank/DDBJ whole genome shotgun (WGS) entry which is preliminary data.</text>
</comment>
<keyword evidence="1" id="KW-0732">Signal</keyword>
<evidence type="ECO:0000313" key="2">
    <source>
        <dbReference type="EMBL" id="TIA72357.1"/>
    </source>
</evidence>
<evidence type="ECO:0000313" key="3">
    <source>
        <dbReference type="Proteomes" id="UP000304947"/>
    </source>
</evidence>
<reference evidence="2 3" key="1">
    <citation type="submission" date="2018-10" db="EMBL/GenBank/DDBJ databases">
        <title>Fifty Aureobasidium pullulans genomes reveal a recombining polyextremotolerant generalist.</title>
        <authorList>
            <person name="Gostincar C."/>
            <person name="Turk M."/>
            <person name="Zajc J."/>
            <person name="Gunde-Cimerman N."/>
        </authorList>
    </citation>
    <scope>NUCLEOTIDE SEQUENCE [LARGE SCALE GENOMIC DNA]</scope>
    <source>
        <strain evidence="2 3">EXF-3380</strain>
    </source>
</reference>
<accession>A0A4T0EE08</accession>
<protein>
    <recommendedName>
        <fullName evidence="4">Apple domain-containing protein</fullName>
    </recommendedName>
</protein>
<feature type="signal peptide" evidence="1">
    <location>
        <begin position="1"/>
        <end position="18"/>
    </location>
</feature>
<dbReference type="PANTHER" id="PTHR36578">
    <property type="entry name" value="CHROMOSOME 15, WHOLE GENOME SHOTGUN SEQUENCE"/>
    <property type="match status" value="1"/>
</dbReference>
<feature type="chain" id="PRO_5020468114" description="Apple domain-containing protein" evidence="1">
    <location>
        <begin position="19"/>
        <end position="294"/>
    </location>
</feature>
<sequence length="294" mass="30492">MRFSSYALPALAANLVAALPAPQEIDLDMVLDTPDPTFSEAVGVVAQTITYDTASLIAVATAAASSVSIEISDVLSQTAVVSKRAAPATCVPQPSGATSAPTYAAGTDNAANFLANNYYASVASAAPTPTGYNMAFVNQQASNNAFGYMGFSSLDTYDVATCASRCTAMNGCVSINIYFERDPSVDPNDASCSNPASVTMIKCVYWGGPVSQDNAVNTGQTRGSFSVVIAGNPWPCPSSCCIHQAHLSTALARTSYVILRLPSLMLADLGTSTKLNFGVSNAIWSMKLGSSRCP</sequence>
<evidence type="ECO:0008006" key="4">
    <source>
        <dbReference type="Google" id="ProtNLM"/>
    </source>
</evidence>
<dbReference type="EMBL" id="QZBU01000128">
    <property type="protein sequence ID" value="TIA72357.1"/>
    <property type="molecule type" value="Genomic_DNA"/>
</dbReference>